<feature type="domain" description="Plasmid pRiA4b Orf3-like" evidence="1">
    <location>
        <begin position="29"/>
        <end position="129"/>
    </location>
</feature>
<dbReference type="Pfam" id="PF07929">
    <property type="entry name" value="PRiA4_ORF3"/>
    <property type="match status" value="1"/>
</dbReference>
<evidence type="ECO:0000313" key="2">
    <source>
        <dbReference type="EMBL" id="APT91674.1"/>
    </source>
</evidence>
<dbReference type="AlphaFoldDB" id="A0A1L7D0P5"/>
<dbReference type="OrthoDB" id="4426135at2"/>
<evidence type="ECO:0000313" key="3">
    <source>
        <dbReference type="Proteomes" id="UP000185491"/>
    </source>
</evidence>
<reference evidence="2 3" key="1">
    <citation type="submission" date="2014-08" db="EMBL/GenBank/DDBJ databases">
        <title>Complete genome sequence of Corynebacterium phocae M408/89/1(T)(=DSM 44612(T)), isolated from the common seal (Phoca vitulina).</title>
        <authorList>
            <person name="Ruckert C."/>
            <person name="Albersmeier A."/>
            <person name="Winkler A."/>
            <person name="Kalinowski J."/>
        </authorList>
    </citation>
    <scope>NUCLEOTIDE SEQUENCE [LARGE SCALE GENOMIC DNA]</scope>
    <source>
        <strain evidence="2 3">M408/89/1</strain>
    </source>
</reference>
<accession>A0A1L7D0P5</accession>
<dbReference type="KEGG" id="cpho:CPHO_00610"/>
<proteinExistence type="predicted"/>
<gene>
    <name evidence="2" type="ORF">CPHO_00610</name>
</gene>
<dbReference type="SUPFAM" id="SSF159941">
    <property type="entry name" value="MM3350-like"/>
    <property type="match status" value="1"/>
</dbReference>
<evidence type="ECO:0000259" key="1">
    <source>
        <dbReference type="Pfam" id="PF07929"/>
    </source>
</evidence>
<dbReference type="EMBL" id="CP009249">
    <property type="protein sequence ID" value="APT91674.1"/>
    <property type="molecule type" value="Genomic_DNA"/>
</dbReference>
<dbReference type="STRING" id="161895.CPHO_00610"/>
<dbReference type="Gene3D" id="3.10.290.30">
    <property type="entry name" value="MM3350-like"/>
    <property type="match status" value="1"/>
</dbReference>
<keyword evidence="3" id="KW-1185">Reference proteome</keyword>
<name>A0A1L7D0P5_9CORY</name>
<dbReference type="Proteomes" id="UP000185491">
    <property type="component" value="Chromosome"/>
</dbReference>
<organism evidence="2 3">
    <name type="scientific">Corynebacterium phocae</name>
    <dbReference type="NCBI Taxonomy" id="161895"/>
    <lineage>
        <taxon>Bacteria</taxon>
        <taxon>Bacillati</taxon>
        <taxon>Actinomycetota</taxon>
        <taxon>Actinomycetes</taxon>
        <taxon>Mycobacteriales</taxon>
        <taxon>Corynebacteriaceae</taxon>
        <taxon>Corynebacterium</taxon>
    </lineage>
</organism>
<sequence length="287" mass="31961">MTTPDVIDLETARLRRQSTALLQIANIRADGEVHRHVGVSSEMTFAELHGVLAVCFGFTDENAPWRFFEHHGARGARIDPHRRIKDYLTKPGYTVDYTWGLWDFNIQVADSYPRDADTPRALCVGGSGSFTESFDISAINARLTGTSTITSVLAQARPEVRDVVQRSKVFDFIPLLQAVDLDRAPAPAPDPCLRRLPREVTMQSQDIFWAYVLALTCMGEEELTNSVFETVLEALGWTNEDGSALKSHQALELIAGSYRDLRGIGACGPARKAPVDRLEIYRALLRK</sequence>
<protein>
    <recommendedName>
        <fullName evidence="1">Plasmid pRiA4b Orf3-like domain-containing protein</fullName>
    </recommendedName>
</protein>
<dbReference type="RefSeq" id="WP_075732336.1">
    <property type="nucleotide sequence ID" value="NZ_CP009249.1"/>
</dbReference>
<dbReference type="InterPro" id="IPR024047">
    <property type="entry name" value="MM3350-like_sf"/>
</dbReference>
<dbReference type="InterPro" id="IPR012912">
    <property type="entry name" value="Plasmid_pRiA4b_Orf3-like"/>
</dbReference>